<proteinExistence type="predicted"/>
<evidence type="ECO:0000313" key="2">
    <source>
        <dbReference type="Proteomes" id="UP000287033"/>
    </source>
</evidence>
<organism evidence="1 2">
    <name type="scientific">Chiloscyllium punctatum</name>
    <name type="common">Brownbanded bambooshark</name>
    <name type="synonym">Hemiscyllium punctatum</name>
    <dbReference type="NCBI Taxonomy" id="137246"/>
    <lineage>
        <taxon>Eukaryota</taxon>
        <taxon>Metazoa</taxon>
        <taxon>Chordata</taxon>
        <taxon>Craniata</taxon>
        <taxon>Vertebrata</taxon>
        <taxon>Chondrichthyes</taxon>
        <taxon>Elasmobranchii</taxon>
        <taxon>Galeomorphii</taxon>
        <taxon>Galeoidea</taxon>
        <taxon>Orectolobiformes</taxon>
        <taxon>Hemiscylliidae</taxon>
        <taxon>Chiloscyllium</taxon>
    </lineage>
</organism>
<keyword evidence="2" id="KW-1185">Reference proteome</keyword>
<reference evidence="1 2" key="1">
    <citation type="journal article" date="2018" name="Nat. Ecol. Evol.">
        <title>Shark genomes provide insights into elasmobranch evolution and the origin of vertebrates.</title>
        <authorList>
            <person name="Hara Y"/>
            <person name="Yamaguchi K"/>
            <person name="Onimaru K"/>
            <person name="Kadota M"/>
            <person name="Koyanagi M"/>
            <person name="Keeley SD"/>
            <person name="Tatsumi K"/>
            <person name="Tanaka K"/>
            <person name="Motone F"/>
            <person name="Kageyama Y"/>
            <person name="Nozu R"/>
            <person name="Adachi N"/>
            <person name="Nishimura O"/>
            <person name="Nakagawa R"/>
            <person name="Tanegashima C"/>
            <person name="Kiyatake I"/>
            <person name="Matsumoto R"/>
            <person name="Murakumo K"/>
            <person name="Nishida K"/>
            <person name="Terakita A"/>
            <person name="Kuratani S"/>
            <person name="Sato K"/>
            <person name="Hyodo S Kuraku.S."/>
        </authorList>
    </citation>
    <scope>NUCLEOTIDE SEQUENCE [LARGE SCALE GENOMIC DNA]</scope>
</reference>
<evidence type="ECO:0000313" key="1">
    <source>
        <dbReference type="EMBL" id="GCC17753.1"/>
    </source>
</evidence>
<dbReference type="EMBL" id="BEZZ01004227">
    <property type="protein sequence ID" value="GCC17753.1"/>
    <property type="molecule type" value="Genomic_DNA"/>
</dbReference>
<dbReference type="AlphaFoldDB" id="A0A401RHX5"/>
<sequence length="70" mass="8088">MQNAPAPCRFWGRADHVAAWFQEQPILEGGCHVNKKHQHLEGHRPSAFDVAIKPAWTKVSQLIRNNFWDL</sequence>
<dbReference type="Proteomes" id="UP000287033">
    <property type="component" value="Unassembled WGS sequence"/>
</dbReference>
<gene>
    <name evidence="1" type="ORF">chiPu_0021576</name>
</gene>
<protein>
    <submittedName>
        <fullName evidence="1">Uncharacterized protein</fullName>
    </submittedName>
</protein>
<name>A0A401RHX5_CHIPU</name>
<comment type="caution">
    <text evidence="1">The sequence shown here is derived from an EMBL/GenBank/DDBJ whole genome shotgun (WGS) entry which is preliminary data.</text>
</comment>
<accession>A0A401RHX5</accession>